<evidence type="ECO:0000313" key="3">
    <source>
        <dbReference type="Proteomes" id="UP000280475"/>
    </source>
</evidence>
<gene>
    <name evidence="2" type="ORF">C7H83_06710</name>
</gene>
<evidence type="ECO:0000259" key="1">
    <source>
        <dbReference type="SMART" id="SM00507"/>
    </source>
</evidence>
<organism evidence="2 3">
    <name type="scientific">Tetragenococcus halophilus</name>
    <name type="common">Pediococcus halophilus</name>
    <dbReference type="NCBI Taxonomy" id="51669"/>
    <lineage>
        <taxon>Bacteria</taxon>
        <taxon>Bacillati</taxon>
        <taxon>Bacillota</taxon>
        <taxon>Bacilli</taxon>
        <taxon>Lactobacillales</taxon>
        <taxon>Enterococcaceae</taxon>
        <taxon>Tetragenococcus</taxon>
    </lineage>
</organism>
<protein>
    <submittedName>
        <fullName evidence="2">HNH endonuclease</fullName>
    </submittedName>
</protein>
<keyword evidence="2" id="KW-0540">Nuclease</keyword>
<dbReference type="RefSeq" id="WP_103892470.1">
    <property type="nucleotide sequence ID" value="NZ_BLRN01000088.1"/>
</dbReference>
<dbReference type="GO" id="GO:0004519">
    <property type="term" value="F:endonuclease activity"/>
    <property type="evidence" value="ECO:0007669"/>
    <property type="project" value="UniProtKB-KW"/>
</dbReference>
<accession>A0A3G5FIN0</accession>
<dbReference type="CDD" id="cd00085">
    <property type="entry name" value="HNHc"/>
    <property type="match status" value="1"/>
</dbReference>
<dbReference type="GO" id="GO:0008270">
    <property type="term" value="F:zinc ion binding"/>
    <property type="evidence" value="ECO:0007669"/>
    <property type="project" value="InterPro"/>
</dbReference>
<dbReference type="SMART" id="SM00507">
    <property type="entry name" value="HNHc"/>
    <property type="match status" value="1"/>
</dbReference>
<feature type="domain" description="HNH nuclease" evidence="1">
    <location>
        <begin position="95"/>
        <end position="147"/>
    </location>
</feature>
<keyword evidence="2" id="KW-0255">Endonuclease</keyword>
<dbReference type="GO" id="GO:0003676">
    <property type="term" value="F:nucleic acid binding"/>
    <property type="evidence" value="ECO:0007669"/>
    <property type="project" value="InterPro"/>
</dbReference>
<proteinExistence type="predicted"/>
<dbReference type="AlphaFoldDB" id="A0A3G5FIN0"/>
<dbReference type="InterPro" id="IPR002711">
    <property type="entry name" value="HNH"/>
</dbReference>
<name>A0A3G5FIN0_TETHA</name>
<reference evidence="2 3" key="1">
    <citation type="journal article" date="2012" name="Int. J. Syst. Evol. Microbiol.">
        <title>Characterization of Tetragenococcus strains from sugar thick juice reveals a novel species, Tetragenococcus osmophilus sp. nov., and divides Tetragenococcus halophilus into two subspecies, T. halophilus subsp. halophilus subsp. nov. and T. halophilus subsp. flandriensis subsp. nov.</title>
        <authorList>
            <person name="Juste A."/>
            <person name="Van Trappen S."/>
            <person name="Verreth C."/>
            <person name="Cleenwerck I."/>
            <person name="De Vos P."/>
            <person name="Lievens B."/>
            <person name="Willems K.A."/>
        </authorList>
    </citation>
    <scope>NUCLEOTIDE SEQUENCE [LARGE SCALE GENOMIC DNA]</scope>
    <source>
        <strain evidence="2 3">LMG 26042</strain>
    </source>
</reference>
<dbReference type="Pfam" id="PF01844">
    <property type="entry name" value="HNH"/>
    <property type="match status" value="1"/>
</dbReference>
<dbReference type="EMBL" id="CP027768">
    <property type="protein sequence ID" value="AYW50170.1"/>
    <property type="molecule type" value="Genomic_DNA"/>
</dbReference>
<dbReference type="Proteomes" id="UP000280475">
    <property type="component" value="Chromosome"/>
</dbReference>
<dbReference type="InterPro" id="IPR003615">
    <property type="entry name" value="HNH_nuc"/>
</dbReference>
<sequence>MDKQMERVLRIKDPLMRRMYAGNEILKRYYFSKESEFDLSVAIDALAAIISKETDKYQKKAGRFILNFFYGIQETNNMIEDHAIVTEREDPLVRRWKKKVLDRDDYTCQHCGSREKLVVHHISHWSDDPVNRINVDNGITLCPSCHSKEHIGDWYSNFVDASDTS</sequence>
<keyword evidence="2" id="KW-0378">Hydrolase</keyword>
<dbReference type="Gene3D" id="1.10.30.50">
    <property type="match status" value="1"/>
</dbReference>
<evidence type="ECO:0000313" key="2">
    <source>
        <dbReference type="EMBL" id="AYW50170.1"/>
    </source>
</evidence>